<dbReference type="GO" id="GO:0006935">
    <property type="term" value="P:chemotaxis"/>
    <property type="evidence" value="ECO:0007669"/>
    <property type="project" value="UniProtKB-KW"/>
</dbReference>
<dbReference type="GO" id="GO:0005886">
    <property type="term" value="C:plasma membrane"/>
    <property type="evidence" value="ECO:0007669"/>
    <property type="project" value="TreeGrafter"/>
</dbReference>
<dbReference type="OrthoDB" id="9814363at2"/>
<name>A0A315ZZ00_9FIRM</name>
<protein>
    <submittedName>
        <fullName evidence="7">Methyl-accepting chemotaxis protein</fullName>
    </submittedName>
</protein>
<accession>A0A315ZZ00</accession>
<keyword evidence="8" id="KW-1185">Reference proteome</keyword>
<evidence type="ECO:0000259" key="6">
    <source>
        <dbReference type="PROSITE" id="PS50885"/>
    </source>
</evidence>
<dbReference type="RefSeq" id="WP_109710374.1">
    <property type="nucleotide sequence ID" value="NZ_QGDS01000004.1"/>
</dbReference>
<dbReference type="CDD" id="cd06225">
    <property type="entry name" value="HAMP"/>
    <property type="match status" value="1"/>
</dbReference>
<feature type="transmembrane region" description="Helical" evidence="4">
    <location>
        <begin position="337"/>
        <end position="360"/>
    </location>
</feature>
<gene>
    <name evidence="7" type="ORF">SAMN05216529_104275</name>
</gene>
<comment type="similarity">
    <text evidence="2">Belongs to the methyl-accepting chemotaxis (MCP) protein family.</text>
</comment>
<dbReference type="EMBL" id="UHJJ01000004">
    <property type="protein sequence ID" value="SUQ13961.1"/>
    <property type="molecule type" value="Genomic_DNA"/>
</dbReference>
<sequence>MNFKKMKLAAKTSLVIAIILIVSLTILILVSVLSVNKEMTEAINGEFSNLAAQNGITVQAIMDDASKTAQGFQEYLQESHEAYDQMLAAQDADESGNKILFPTKKSSIYNVNLMELNYEVEDKLLHSAWTAVKNNPDIIGVGALFEPYAFDEAVKDYSIYVNDENADNKTAQSDGTYEEYSKKDYYAQAASSQKVYFTKPYVEEDATMVTGAFPIVYEGETHGVIIVDINVDNFSKMKSKDEKYPDMFTDIITQDGTIVYDSDSKEFVGQTISDLLGSKQYEKISKKAQEGTPFRIEADFDGSKLVEYYYPIKAGDEIWWSSTAVSEADLHRSVINLSILMVVVAVCVLVVIIVTITLFLKKMLKPIGGVVTAAEKIIKGELDIHVDVKSEDEIGILSRAFENMSDDLRIIISDVGYLLGEMSRGNFCAETQYEERYVGEYRGIWLAMSEINKNLSSTLSDIDIAASQVSMGSDQVSVGAQSLSQGAAEQASSVEELSATIQEISLRVKENAENAVAASRLSGEAGAGVAESNVHMETLMSAMKEIADASSEIGKIIKTINDIAFQTNILALNAAVEAARAGEAGKGFAVVADEVRNLAGKCAEAAKNTTGLIESAISAVSNGTKHAAETEGSLQDVVEKSRVVDETIQHIADASEAQAQAITQITAGVGQISAVVQTNSATAEESAAASEELSGQAQMLKDLVGHFQLREKETMEIKGM</sequence>
<keyword evidence="4" id="KW-0472">Membrane</keyword>
<dbReference type="SMART" id="SM00283">
    <property type="entry name" value="MA"/>
    <property type="match status" value="1"/>
</dbReference>
<dbReference type="Gene3D" id="1.10.287.950">
    <property type="entry name" value="Methyl-accepting chemotaxis protein"/>
    <property type="match status" value="1"/>
</dbReference>
<keyword evidence="4" id="KW-0812">Transmembrane</keyword>
<dbReference type="InterPro" id="IPR003660">
    <property type="entry name" value="HAMP_dom"/>
</dbReference>
<dbReference type="InterPro" id="IPR004089">
    <property type="entry name" value="MCPsignal_dom"/>
</dbReference>
<dbReference type="Pfam" id="PF00015">
    <property type="entry name" value="MCPsignal"/>
    <property type="match status" value="1"/>
</dbReference>
<proteinExistence type="inferred from homology"/>
<dbReference type="CDD" id="cd11386">
    <property type="entry name" value="MCP_signal"/>
    <property type="match status" value="1"/>
</dbReference>
<dbReference type="Gene3D" id="3.30.450.20">
    <property type="entry name" value="PAS domain"/>
    <property type="match status" value="2"/>
</dbReference>
<reference evidence="8" key="1">
    <citation type="submission" date="2017-07" db="EMBL/GenBank/DDBJ databases">
        <authorList>
            <person name="Varghese N."/>
            <person name="Submissions S."/>
        </authorList>
    </citation>
    <scope>NUCLEOTIDE SEQUENCE [LARGE SCALE GENOMIC DNA]</scope>
    <source>
        <strain evidence="8">NLAE-zl-C134</strain>
    </source>
</reference>
<evidence type="ECO:0000256" key="2">
    <source>
        <dbReference type="ARBA" id="ARBA00029447"/>
    </source>
</evidence>
<evidence type="ECO:0000256" key="4">
    <source>
        <dbReference type="SAM" id="Phobius"/>
    </source>
</evidence>
<dbReference type="Gene3D" id="6.10.340.10">
    <property type="match status" value="1"/>
</dbReference>
<keyword evidence="1" id="KW-0145">Chemotaxis</keyword>
<dbReference type="CDD" id="cd12913">
    <property type="entry name" value="PDC1_MCP_like"/>
    <property type="match status" value="1"/>
</dbReference>
<dbReference type="PROSITE" id="PS50885">
    <property type="entry name" value="HAMP"/>
    <property type="match status" value="1"/>
</dbReference>
<feature type="transmembrane region" description="Helical" evidence="4">
    <location>
        <begin position="12"/>
        <end position="33"/>
    </location>
</feature>
<dbReference type="Pfam" id="PF22673">
    <property type="entry name" value="MCP-like_PDC_1"/>
    <property type="match status" value="1"/>
</dbReference>
<dbReference type="SUPFAM" id="SSF58104">
    <property type="entry name" value="Methyl-accepting chemotaxis protein (MCP) signaling domain"/>
    <property type="match status" value="1"/>
</dbReference>
<dbReference type="GO" id="GO:0007165">
    <property type="term" value="P:signal transduction"/>
    <property type="evidence" value="ECO:0007669"/>
    <property type="project" value="UniProtKB-KW"/>
</dbReference>
<feature type="domain" description="HAMP" evidence="6">
    <location>
        <begin position="361"/>
        <end position="413"/>
    </location>
</feature>
<dbReference type="PROSITE" id="PS50111">
    <property type="entry name" value="CHEMOTAXIS_TRANSDUC_2"/>
    <property type="match status" value="1"/>
</dbReference>
<organism evidence="7 8">
    <name type="scientific">Faecalicatena contorta</name>
    <dbReference type="NCBI Taxonomy" id="39482"/>
    <lineage>
        <taxon>Bacteria</taxon>
        <taxon>Bacillati</taxon>
        <taxon>Bacillota</taxon>
        <taxon>Clostridia</taxon>
        <taxon>Lachnospirales</taxon>
        <taxon>Lachnospiraceae</taxon>
        <taxon>Faecalicatena</taxon>
    </lineage>
</organism>
<dbReference type="Proteomes" id="UP000254051">
    <property type="component" value="Unassembled WGS sequence"/>
</dbReference>
<evidence type="ECO:0000259" key="5">
    <source>
        <dbReference type="PROSITE" id="PS50111"/>
    </source>
</evidence>
<dbReference type="PANTHER" id="PTHR43531">
    <property type="entry name" value="PROTEIN ICFG"/>
    <property type="match status" value="1"/>
</dbReference>
<dbReference type="GO" id="GO:0004888">
    <property type="term" value="F:transmembrane signaling receptor activity"/>
    <property type="evidence" value="ECO:0007669"/>
    <property type="project" value="TreeGrafter"/>
</dbReference>
<evidence type="ECO:0000313" key="7">
    <source>
        <dbReference type="EMBL" id="SUQ13961.1"/>
    </source>
</evidence>
<dbReference type="InterPro" id="IPR051310">
    <property type="entry name" value="MCP_chemotaxis"/>
</dbReference>
<dbReference type="AlphaFoldDB" id="A0A315ZZ00"/>
<keyword evidence="3" id="KW-0807">Transducer</keyword>
<dbReference type="Pfam" id="PF00672">
    <property type="entry name" value="HAMP"/>
    <property type="match status" value="1"/>
</dbReference>
<dbReference type="PANTHER" id="PTHR43531:SF11">
    <property type="entry name" value="METHYL-ACCEPTING CHEMOTAXIS PROTEIN 3"/>
    <property type="match status" value="1"/>
</dbReference>
<evidence type="ECO:0000256" key="1">
    <source>
        <dbReference type="ARBA" id="ARBA00022500"/>
    </source>
</evidence>
<dbReference type="SMART" id="SM00304">
    <property type="entry name" value="HAMP"/>
    <property type="match status" value="1"/>
</dbReference>
<feature type="domain" description="Methyl-accepting transducer" evidence="5">
    <location>
        <begin position="465"/>
        <end position="694"/>
    </location>
</feature>
<evidence type="ECO:0000313" key="8">
    <source>
        <dbReference type="Proteomes" id="UP000254051"/>
    </source>
</evidence>
<keyword evidence="4" id="KW-1133">Transmembrane helix</keyword>
<evidence type="ECO:0000256" key="3">
    <source>
        <dbReference type="PROSITE-ProRule" id="PRU00284"/>
    </source>
</evidence>